<name>A0A0B3RHG7_9RHOB</name>
<dbReference type="InterPro" id="IPR035906">
    <property type="entry name" value="MetI-like_sf"/>
</dbReference>
<dbReference type="Pfam" id="PF00528">
    <property type="entry name" value="BPD_transp_1"/>
    <property type="match status" value="1"/>
</dbReference>
<comment type="caution">
    <text evidence="8">The sequence shown here is derived from an EMBL/GenBank/DDBJ whole genome shotgun (WGS) entry which is preliminary data.</text>
</comment>
<feature type="transmembrane region" description="Helical" evidence="7">
    <location>
        <begin position="12"/>
        <end position="31"/>
    </location>
</feature>
<keyword evidence="6 7" id="KW-0472">Membrane</keyword>
<gene>
    <name evidence="8" type="ORF">OA50_04664</name>
</gene>
<evidence type="ECO:0000256" key="5">
    <source>
        <dbReference type="ARBA" id="ARBA00022989"/>
    </source>
</evidence>
<keyword evidence="9" id="KW-1185">Reference proteome</keyword>
<evidence type="ECO:0000256" key="1">
    <source>
        <dbReference type="ARBA" id="ARBA00004651"/>
    </source>
</evidence>
<keyword evidence="4 7" id="KW-0812">Transmembrane</keyword>
<keyword evidence="2 7" id="KW-0813">Transport</keyword>
<dbReference type="STRING" id="561184.SAMN05216376_11192"/>
<dbReference type="OrthoDB" id="9807402at2"/>
<dbReference type="PATRIC" id="fig|1515334.3.peg.4689"/>
<feature type="transmembrane region" description="Helical" evidence="7">
    <location>
        <begin position="168"/>
        <end position="187"/>
    </location>
</feature>
<evidence type="ECO:0000256" key="7">
    <source>
        <dbReference type="RuleBase" id="RU363032"/>
    </source>
</evidence>
<keyword evidence="5 7" id="KW-1133">Transmembrane helix</keyword>
<comment type="similarity">
    <text evidence="7">Belongs to the binding-protein-dependent transport system permease family.</text>
</comment>
<feature type="transmembrane region" description="Helical" evidence="7">
    <location>
        <begin position="134"/>
        <end position="156"/>
    </location>
</feature>
<dbReference type="PANTHER" id="PTHR43163:SF6">
    <property type="entry name" value="DIPEPTIDE TRANSPORT SYSTEM PERMEASE PROTEIN DPPB-RELATED"/>
    <property type="match status" value="1"/>
</dbReference>
<evidence type="ECO:0000256" key="2">
    <source>
        <dbReference type="ARBA" id="ARBA00022448"/>
    </source>
</evidence>
<dbReference type="Gene3D" id="1.10.3720.10">
    <property type="entry name" value="MetI-like"/>
    <property type="match status" value="1"/>
</dbReference>
<evidence type="ECO:0000313" key="8">
    <source>
        <dbReference type="EMBL" id="KHQ50740.1"/>
    </source>
</evidence>
<evidence type="ECO:0000256" key="4">
    <source>
        <dbReference type="ARBA" id="ARBA00022692"/>
    </source>
</evidence>
<dbReference type="Pfam" id="PF19300">
    <property type="entry name" value="BPD_transp_1_N"/>
    <property type="match status" value="1"/>
</dbReference>
<dbReference type="InterPro" id="IPR045621">
    <property type="entry name" value="BPD_transp_1_N"/>
</dbReference>
<organism evidence="8 9">
    <name type="scientific">Mameliella alba</name>
    <dbReference type="NCBI Taxonomy" id="561184"/>
    <lineage>
        <taxon>Bacteria</taxon>
        <taxon>Pseudomonadati</taxon>
        <taxon>Pseudomonadota</taxon>
        <taxon>Alphaproteobacteria</taxon>
        <taxon>Rhodobacterales</taxon>
        <taxon>Roseobacteraceae</taxon>
        <taxon>Mameliella</taxon>
    </lineage>
</organism>
<accession>A0A0B3RHG7</accession>
<comment type="subcellular location">
    <subcellularLocation>
        <location evidence="1 7">Cell membrane</location>
        <topology evidence="1 7">Multi-pass membrane protein</topology>
    </subcellularLocation>
</comment>
<dbReference type="RefSeq" id="WP_043145587.1">
    <property type="nucleotide sequence ID" value="NZ_AP022337.1"/>
</dbReference>
<protein>
    <submittedName>
        <fullName evidence="8">GsiC-like peptide ABC-transporter permease protein</fullName>
    </submittedName>
</protein>
<dbReference type="PROSITE" id="PS50928">
    <property type="entry name" value="ABC_TM1"/>
    <property type="match status" value="1"/>
</dbReference>
<proteinExistence type="inferred from homology"/>
<evidence type="ECO:0000256" key="6">
    <source>
        <dbReference type="ARBA" id="ARBA00023136"/>
    </source>
</evidence>
<dbReference type="SUPFAM" id="SSF161098">
    <property type="entry name" value="MetI-like"/>
    <property type="match status" value="1"/>
</dbReference>
<sequence length="308" mass="33333">MTLYILRTLLKMVLTLFAIITLVFFATRMSGSPLDTALGDGLSAEDRALMIEYFGLDRSIWHQYLAYLRGILEGNFGLSFIERRPVADIVAERIWPTLQLLGSALALTLVVSVPLGVVAALWRDSWIGSAVMGLAFIGYAVPNFVIATFMVLIFAFSLNWLPVVGNGTAWHFIMPTIAMSGVLIAALTRFTRNAMLDVLGQDFMRTARAKGLPETVVILKHGLRNAGVTVLSVLGLQIAGMAAAGNVVVEAIFSWPGIGELLVSAAIMRDYPVLQFGVISVAFAVVVINALTDIAYVVADPRIRMAKG</sequence>
<evidence type="ECO:0000256" key="3">
    <source>
        <dbReference type="ARBA" id="ARBA00022475"/>
    </source>
</evidence>
<dbReference type="CDD" id="cd06261">
    <property type="entry name" value="TM_PBP2"/>
    <property type="match status" value="1"/>
</dbReference>
<feature type="transmembrane region" description="Helical" evidence="7">
    <location>
        <begin position="273"/>
        <end position="299"/>
    </location>
</feature>
<feature type="transmembrane region" description="Helical" evidence="7">
    <location>
        <begin position="100"/>
        <end position="122"/>
    </location>
</feature>
<dbReference type="GO" id="GO:0055085">
    <property type="term" value="P:transmembrane transport"/>
    <property type="evidence" value="ECO:0007669"/>
    <property type="project" value="InterPro"/>
</dbReference>
<reference evidence="8 9" key="1">
    <citation type="submission" date="2014-10" db="EMBL/GenBank/DDBJ databases">
        <title>Genome sequence of Ponticoccus sp. strain UMTAT08 isolated from clonal culture of toxic dinoflagellate Alexandrium tamiyavanichii.</title>
        <authorList>
            <person name="Gan H.Y."/>
            <person name="Muhd D.-D."/>
            <person name="Mohd Noor M.E."/>
            <person name="Yeong Y.S."/>
            <person name="Usup G."/>
        </authorList>
    </citation>
    <scope>NUCLEOTIDE SEQUENCE [LARGE SCALE GENOMIC DNA]</scope>
    <source>
        <strain evidence="8 9">UMTAT08</strain>
    </source>
</reference>
<dbReference type="PANTHER" id="PTHR43163">
    <property type="entry name" value="DIPEPTIDE TRANSPORT SYSTEM PERMEASE PROTEIN DPPB-RELATED"/>
    <property type="match status" value="1"/>
</dbReference>
<dbReference type="GO" id="GO:0005886">
    <property type="term" value="C:plasma membrane"/>
    <property type="evidence" value="ECO:0007669"/>
    <property type="project" value="UniProtKB-SubCell"/>
</dbReference>
<dbReference type="InterPro" id="IPR000515">
    <property type="entry name" value="MetI-like"/>
</dbReference>
<evidence type="ECO:0000313" key="9">
    <source>
        <dbReference type="Proteomes" id="UP000030960"/>
    </source>
</evidence>
<dbReference type="EMBL" id="JSUQ01000022">
    <property type="protein sequence ID" value="KHQ50740.1"/>
    <property type="molecule type" value="Genomic_DNA"/>
</dbReference>
<feature type="transmembrane region" description="Helical" evidence="7">
    <location>
        <begin position="228"/>
        <end position="253"/>
    </location>
</feature>
<dbReference type="Proteomes" id="UP000030960">
    <property type="component" value="Unassembled WGS sequence"/>
</dbReference>
<keyword evidence="3" id="KW-1003">Cell membrane</keyword>
<dbReference type="AlphaFoldDB" id="A0A0B3RHG7"/>